<dbReference type="AlphaFoldDB" id="A0A401ZPZ3"/>
<comment type="caution">
    <text evidence="1">The sequence shown here is derived from an EMBL/GenBank/DDBJ whole genome shotgun (WGS) entry which is preliminary data.</text>
</comment>
<name>A0A401ZPZ3_9CHLR</name>
<keyword evidence="2" id="KW-1185">Reference proteome</keyword>
<proteinExistence type="predicted"/>
<dbReference type="EMBL" id="BIFQ01000002">
    <property type="protein sequence ID" value="GCE08937.1"/>
    <property type="molecule type" value="Genomic_DNA"/>
</dbReference>
<sequence length="53" mass="6001">MLLYLPIGVCQTSFPALSAITYTDIMYSEADKIQIRIEEYHNADHRLGAGWAL</sequence>
<accession>A0A401ZPZ3</accession>
<dbReference type="Proteomes" id="UP000287224">
    <property type="component" value="Unassembled WGS sequence"/>
</dbReference>
<reference evidence="2" key="1">
    <citation type="submission" date="2018-12" db="EMBL/GenBank/DDBJ databases">
        <title>Tengunoibacter tsumagoiensis gen. nov., sp. nov., Dictyobacter kobayashii sp. nov., D. alpinus sp. nov., and D. joshuensis sp. nov. and description of Dictyobacteraceae fam. nov. within the order Ktedonobacterales isolated from Tengu-no-mugimeshi.</title>
        <authorList>
            <person name="Wang C.M."/>
            <person name="Zheng Y."/>
            <person name="Sakai Y."/>
            <person name="Toyoda A."/>
            <person name="Minakuchi Y."/>
            <person name="Abe K."/>
            <person name="Yokota A."/>
            <person name="Yabe S."/>
        </authorList>
    </citation>
    <scope>NUCLEOTIDE SEQUENCE [LARGE SCALE GENOMIC DNA]</scope>
    <source>
        <strain evidence="2">S-27</strain>
    </source>
</reference>
<evidence type="ECO:0000313" key="2">
    <source>
        <dbReference type="Proteomes" id="UP000287224"/>
    </source>
</evidence>
<evidence type="ECO:0000313" key="1">
    <source>
        <dbReference type="EMBL" id="GCE08937.1"/>
    </source>
</evidence>
<organism evidence="1 2">
    <name type="scientific">Dictyobacter aurantiacus</name>
    <dbReference type="NCBI Taxonomy" id="1936993"/>
    <lineage>
        <taxon>Bacteria</taxon>
        <taxon>Bacillati</taxon>
        <taxon>Chloroflexota</taxon>
        <taxon>Ktedonobacteria</taxon>
        <taxon>Ktedonobacterales</taxon>
        <taxon>Dictyobacteraceae</taxon>
        <taxon>Dictyobacter</taxon>
    </lineage>
</organism>
<protein>
    <submittedName>
        <fullName evidence="1">Uncharacterized protein</fullName>
    </submittedName>
</protein>
<gene>
    <name evidence="1" type="ORF">KDAU_62660</name>
</gene>